<dbReference type="InterPro" id="IPR019835">
    <property type="entry name" value="SWIB_domain"/>
</dbReference>
<dbReference type="CDD" id="cd10567">
    <property type="entry name" value="SWIB-MDM2_like"/>
    <property type="match status" value="1"/>
</dbReference>
<dbReference type="Pfam" id="PF02201">
    <property type="entry name" value="SWIB"/>
    <property type="match status" value="1"/>
</dbReference>
<organism evidence="3">
    <name type="scientific">viral metagenome</name>
    <dbReference type="NCBI Taxonomy" id="1070528"/>
    <lineage>
        <taxon>unclassified sequences</taxon>
        <taxon>metagenomes</taxon>
        <taxon>organismal metagenomes</taxon>
    </lineage>
</organism>
<evidence type="ECO:0000259" key="2">
    <source>
        <dbReference type="PROSITE" id="PS51925"/>
    </source>
</evidence>
<dbReference type="SUPFAM" id="SSF47592">
    <property type="entry name" value="SWIB/MDM2 domain"/>
    <property type="match status" value="1"/>
</dbReference>
<reference evidence="3" key="1">
    <citation type="journal article" date="2020" name="Nature">
        <title>Giant virus diversity and host interactions through global metagenomics.</title>
        <authorList>
            <person name="Schulz F."/>
            <person name="Roux S."/>
            <person name="Paez-Espino D."/>
            <person name="Jungbluth S."/>
            <person name="Walsh D.A."/>
            <person name="Denef V.J."/>
            <person name="McMahon K.D."/>
            <person name="Konstantinidis K.T."/>
            <person name="Eloe-Fadrosh E.A."/>
            <person name="Kyrpides N.C."/>
            <person name="Woyke T."/>
        </authorList>
    </citation>
    <scope>NUCLEOTIDE SEQUENCE</scope>
    <source>
        <strain evidence="3">GVMAG-M-3300023179-91</strain>
    </source>
</reference>
<dbReference type="SMART" id="SM00151">
    <property type="entry name" value="SWIB"/>
    <property type="match status" value="1"/>
</dbReference>
<dbReference type="EMBL" id="MN739929">
    <property type="protein sequence ID" value="QHT78209.1"/>
    <property type="molecule type" value="Genomic_DNA"/>
</dbReference>
<protein>
    <recommendedName>
        <fullName evidence="2">DM2 domain-containing protein</fullName>
    </recommendedName>
</protein>
<dbReference type="Gene3D" id="1.10.245.10">
    <property type="entry name" value="SWIB/MDM2 domain"/>
    <property type="match status" value="1"/>
</dbReference>
<feature type="domain" description="DM2" evidence="2">
    <location>
        <begin position="67"/>
        <end position="152"/>
    </location>
</feature>
<accession>A0A6C0HCI0</accession>
<dbReference type="AlphaFoldDB" id="A0A6C0HCI0"/>
<dbReference type="PROSITE" id="PS51925">
    <property type="entry name" value="SWIB_MDM2"/>
    <property type="match status" value="1"/>
</dbReference>
<dbReference type="InterPro" id="IPR003121">
    <property type="entry name" value="SWIB_MDM2_domain"/>
</dbReference>
<feature type="region of interest" description="Disordered" evidence="1">
    <location>
        <begin position="52"/>
        <end position="71"/>
    </location>
</feature>
<sequence>MTSEMEPVGDFTLQFEGLINSLNNIKSQITVLQQQIKNMERNAKKEYKTLKKEVDKNKNKGNKNPSGFAKPTKVTDDLCKFMNREEGSEIARTDVTKALIHYIESNNLQNSENKKIIMPDEKLKTLLGLDEKKEVTLTYFNLQKYMNKHFFTNKKPLETVVIE</sequence>
<dbReference type="PANTHER" id="PTHR13844">
    <property type="entry name" value="SWI/SNF-RELATED MATRIX-ASSOCIATED ACTIN-DEPENDENT REGULATOR OF CHROMATIN SUBFAMILY D"/>
    <property type="match status" value="1"/>
</dbReference>
<dbReference type="InterPro" id="IPR036885">
    <property type="entry name" value="SWIB_MDM2_dom_sf"/>
</dbReference>
<evidence type="ECO:0000256" key="1">
    <source>
        <dbReference type="SAM" id="MobiDB-lite"/>
    </source>
</evidence>
<proteinExistence type="predicted"/>
<name>A0A6C0HCI0_9ZZZZ</name>
<evidence type="ECO:0000313" key="3">
    <source>
        <dbReference type="EMBL" id="QHT78209.1"/>
    </source>
</evidence>